<dbReference type="Gene3D" id="3.20.80.10">
    <property type="entry name" value="Regulatory factor, effector binding domain"/>
    <property type="match status" value="1"/>
</dbReference>
<evidence type="ECO:0000256" key="1">
    <source>
        <dbReference type="ARBA" id="ARBA00023015"/>
    </source>
</evidence>
<dbReference type="GO" id="GO:0043565">
    <property type="term" value="F:sequence-specific DNA binding"/>
    <property type="evidence" value="ECO:0007669"/>
    <property type="project" value="InterPro"/>
</dbReference>
<dbReference type="Gene3D" id="1.10.10.60">
    <property type="entry name" value="Homeodomain-like"/>
    <property type="match status" value="2"/>
</dbReference>
<dbReference type="GO" id="GO:0032259">
    <property type="term" value="P:methylation"/>
    <property type="evidence" value="ECO:0007669"/>
    <property type="project" value="UniProtKB-KW"/>
</dbReference>
<dbReference type="EC" id="2.1.1.-" evidence="5"/>
<dbReference type="Pfam" id="PF12833">
    <property type="entry name" value="HTH_18"/>
    <property type="match status" value="1"/>
</dbReference>
<dbReference type="AlphaFoldDB" id="A0A2X3CCP2"/>
<sequence>MNDIKASPAYVGRFQRVCRYIARHLDEPLSLETLSAIAHSSPYHFHRQFSAYTGIPLYRYIQWLRLRRACWRLAFNPRDKVIDIALDAGFQNAESFSRAFRTAFDQSPTQFRQQPDWAEWHRRVPKHTLQEQTSMDVNIISCPSTRIAVLQHRGSPDLVNATAARFIAWRKTSGLSPVATSDTWGIAWDDPQTTPQEAFRFDICGTVDRPVGENAFGVINGEIPGGRCAVVRHHGSLDTLANSVWFLYRDWLPASGETLRDFPVYFRYLNFVHEVAEHELQTDIYLPLPD</sequence>
<feature type="domain" description="HTH araC/xylS-type" evidence="4">
    <location>
        <begin position="15"/>
        <end position="114"/>
    </location>
</feature>
<evidence type="ECO:0000313" key="6">
    <source>
        <dbReference type="Proteomes" id="UP000251088"/>
    </source>
</evidence>
<name>A0A2X3CCP2_KLEPN</name>
<accession>A0A2X3CCP2</accession>
<dbReference type="InterPro" id="IPR018062">
    <property type="entry name" value="HTH_AraC-typ_CS"/>
</dbReference>
<dbReference type="InterPro" id="IPR009057">
    <property type="entry name" value="Homeodomain-like_sf"/>
</dbReference>
<dbReference type="PANTHER" id="PTHR40055:SF1">
    <property type="entry name" value="TRANSCRIPTIONAL REGULATOR YGIV-RELATED"/>
    <property type="match status" value="1"/>
</dbReference>
<dbReference type="GO" id="GO:0008168">
    <property type="term" value="F:methyltransferase activity"/>
    <property type="evidence" value="ECO:0007669"/>
    <property type="project" value="UniProtKB-KW"/>
</dbReference>
<keyword evidence="1" id="KW-0805">Transcription regulation</keyword>
<dbReference type="PROSITE" id="PS00041">
    <property type="entry name" value="HTH_ARAC_FAMILY_1"/>
    <property type="match status" value="1"/>
</dbReference>
<dbReference type="InterPro" id="IPR010499">
    <property type="entry name" value="AraC_E-bd"/>
</dbReference>
<dbReference type="SUPFAM" id="SSF55136">
    <property type="entry name" value="Probable bacterial effector-binding domain"/>
    <property type="match status" value="1"/>
</dbReference>
<dbReference type="InterPro" id="IPR029442">
    <property type="entry name" value="GyrI-like"/>
</dbReference>
<keyword evidence="3" id="KW-0804">Transcription</keyword>
<dbReference type="EMBL" id="UAWN01000012">
    <property type="protein sequence ID" value="SQC14838.1"/>
    <property type="molecule type" value="Genomic_DNA"/>
</dbReference>
<dbReference type="SMART" id="SM00871">
    <property type="entry name" value="AraC_E_bind"/>
    <property type="match status" value="1"/>
</dbReference>
<evidence type="ECO:0000259" key="4">
    <source>
        <dbReference type="PROSITE" id="PS01124"/>
    </source>
</evidence>
<dbReference type="InterPro" id="IPR011256">
    <property type="entry name" value="Reg_factor_effector_dom_sf"/>
</dbReference>
<evidence type="ECO:0000313" key="5">
    <source>
        <dbReference type="EMBL" id="SQC14838.1"/>
    </source>
</evidence>
<keyword evidence="5" id="KW-0489">Methyltransferase</keyword>
<evidence type="ECO:0000256" key="2">
    <source>
        <dbReference type="ARBA" id="ARBA00023125"/>
    </source>
</evidence>
<dbReference type="SMART" id="SM00342">
    <property type="entry name" value="HTH_ARAC"/>
    <property type="match status" value="1"/>
</dbReference>
<dbReference type="SUPFAM" id="SSF46689">
    <property type="entry name" value="Homeodomain-like"/>
    <property type="match status" value="2"/>
</dbReference>
<dbReference type="InterPro" id="IPR020449">
    <property type="entry name" value="Tscrpt_reg_AraC-type_HTH"/>
</dbReference>
<organism evidence="5 6">
    <name type="scientific">Klebsiella pneumoniae</name>
    <dbReference type="NCBI Taxonomy" id="573"/>
    <lineage>
        <taxon>Bacteria</taxon>
        <taxon>Pseudomonadati</taxon>
        <taxon>Pseudomonadota</taxon>
        <taxon>Gammaproteobacteria</taxon>
        <taxon>Enterobacterales</taxon>
        <taxon>Enterobacteriaceae</taxon>
        <taxon>Klebsiella/Raoultella group</taxon>
        <taxon>Klebsiella</taxon>
        <taxon>Klebsiella pneumoniae complex</taxon>
    </lineage>
</organism>
<protein>
    <submittedName>
        <fullName evidence="5">AraC family transcriptional regulator</fullName>
        <ecNumber evidence="5">2.1.1.-</ecNumber>
    </submittedName>
</protein>
<dbReference type="PROSITE" id="PS01124">
    <property type="entry name" value="HTH_ARAC_FAMILY_2"/>
    <property type="match status" value="1"/>
</dbReference>
<dbReference type="InterPro" id="IPR050908">
    <property type="entry name" value="SmbC-like"/>
</dbReference>
<reference evidence="5 6" key="1">
    <citation type="submission" date="2018-06" db="EMBL/GenBank/DDBJ databases">
        <authorList>
            <consortium name="Pathogen Informatics"/>
            <person name="Doyle S."/>
        </authorList>
    </citation>
    <scope>NUCLEOTIDE SEQUENCE [LARGE SCALE GENOMIC DNA]</scope>
    <source>
        <strain evidence="5 6">NCTC9128</strain>
    </source>
</reference>
<gene>
    <name evidence="5" type="primary">adaA_1</name>
    <name evidence="5" type="ORF">NCTC9128_02939</name>
</gene>
<keyword evidence="5" id="KW-0808">Transferase</keyword>
<dbReference type="InterPro" id="IPR018060">
    <property type="entry name" value="HTH_AraC"/>
</dbReference>
<proteinExistence type="predicted"/>
<dbReference type="Pfam" id="PF06445">
    <property type="entry name" value="GyrI-like"/>
    <property type="match status" value="1"/>
</dbReference>
<dbReference type="Proteomes" id="UP000251088">
    <property type="component" value="Unassembled WGS sequence"/>
</dbReference>
<dbReference type="PRINTS" id="PR00032">
    <property type="entry name" value="HTHARAC"/>
</dbReference>
<dbReference type="PANTHER" id="PTHR40055">
    <property type="entry name" value="TRANSCRIPTIONAL REGULATOR YGIV-RELATED"/>
    <property type="match status" value="1"/>
</dbReference>
<keyword evidence="2" id="KW-0238">DNA-binding</keyword>
<evidence type="ECO:0000256" key="3">
    <source>
        <dbReference type="ARBA" id="ARBA00023163"/>
    </source>
</evidence>
<dbReference type="GO" id="GO:0003700">
    <property type="term" value="F:DNA-binding transcription factor activity"/>
    <property type="evidence" value="ECO:0007669"/>
    <property type="project" value="InterPro"/>
</dbReference>